<keyword evidence="9" id="KW-0175">Coiled coil</keyword>
<feature type="compositionally biased region" description="Low complexity" evidence="10">
    <location>
        <begin position="260"/>
        <end position="278"/>
    </location>
</feature>
<feature type="region of interest" description="Disordered" evidence="10">
    <location>
        <begin position="817"/>
        <end position="882"/>
    </location>
</feature>
<feature type="region of interest" description="Disordered" evidence="10">
    <location>
        <begin position="1500"/>
        <end position="1567"/>
    </location>
</feature>
<protein>
    <recommendedName>
        <fullName evidence="2">[histone H3]-lysine(4) N-trimethyltransferase</fullName>
        <ecNumber evidence="2">2.1.1.354</ecNumber>
    </recommendedName>
</protein>
<evidence type="ECO:0000256" key="1">
    <source>
        <dbReference type="ARBA" id="ARBA00004123"/>
    </source>
</evidence>
<keyword evidence="4" id="KW-0808">Transferase</keyword>
<dbReference type="Gene3D" id="2.170.270.10">
    <property type="entry name" value="SET domain"/>
    <property type="match status" value="1"/>
</dbReference>
<dbReference type="PROSITE" id="PS50280">
    <property type="entry name" value="SET"/>
    <property type="match status" value="1"/>
</dbReference>
<feature type="compositionally biased region" description="Polar residues" evidence="10">
    <location>
        <begin position="561"/>
        <end position="580"/>
    </location>
</feature>
<comment type="catalytic activity">
    <reaction evidence="8">
        <text>L-lysyl(4)-[histone H3] + 3 S-adenosyl-L-methionine = N(6),N(6),N(6)-trimethyl-L-lysyl(4)-[histone H3] + 3 S-adenosyl-L-homocysteine + 3 H(+)</text>
        <dbReference type="Rhea" id="RHEA:60260"/>
        <dbReference type="Rhea" id="RHEA-COMP:15537"/>
        <dbReference type="Rhea" id="RHEA-COMP:15547"/>
        <dbReference type="ChEBI" id="CHEBI:15378"/>
        <dbReference type="ChEBI" id="CHEBI:29969"/>
        <dbReference type="ChEBI" id="CHEBI:57856"/>
        <dbReference type="ChEBI" id="CHEBI:59789"/>
        <dbReference type="ChEBI" id="CHEBI:61961"/>
        <dbReference type="EC" id="2.1.1.354"/>
    </reaction>
</comment>
<feature type="region of interest" description="Disordered" evidence="10">
    <location>
        <begin position="1657"/>
        <end position="1683"/>
    </location>
</feature>
<feature type="region of interest" description="Disordered" evidence="10">
    <location>
        <begin position="483"/>
        <end position="518"/>
    </location>
</feature>
<sequence>MTMATTFNILESMRLRTQLTATGRENYGAPSFSSSELERVQNPLKLTSNATRLFANTVIPGAPTSKVRGGGESCPTTTDANARLTALPTAVTVMTTGQGNCSVSQQRFTCAPVFSSSYGDERVLGLNCCGGLRPPASDNRSCTIAPMSALPRTAQGWPNRSGSDVSTHAGDLLSPLGSTAASRGWCVGSSGPTYLATSIQGDPQRAPTVGPAATHGHDNSFPAIGNFVDPFSSDLLLGPRAQDGGSSLDTCRAGPMHPRSSLPSQSKSQQQECPPQQQHGIVTKDRAFVVNWQHQLCAQQQQPLHSTQQDQLINAYNWQEQQPQMHPQALGAQSTREPVLPQGQQPEGHGTLQLHQAQPFQQFSGQAQMQGHQVDAVTQGRLDSQFTAHRLMGGWAQMAAYSQSQRQSHSHGVEQQARQSCQQHNTAIVQSVSGDDQVTIVPESQQKPRSSMIPSLAPTMGPPLDAPVHQLPTTVHTLMSQLLQPPTQQRDSSSSNTELQSHSGLRTQPGGSEYLNCVSGNSAPAIPCQQHPSMCPGQQQMGSQVQAVVQDLQMRPGPQHSPAQQLMRQGSQPQTDSQASLIRSGPQMLLMQQGRQVQSGEPATRDQVGSQVPEANCQAQYMYETPLCQQPRHQQREQAHNNPNVLVHQQEQAEDCGYGRLWEHQSESGVAQRRMHLYQQQSESPHLQAQISDPHKSQLLPLQQRQQSEYLQQQEQQQQQQQQEQQAQCQLQQLLMPESLAQPSWQQTQLQSQAQIQPGITVAWAAHYQQSGPLASGDLVSQQQQLFGAEHVLQQLSGQRVQGGQCYQGYVGGSLIEEPGASKHRKKPGQNAMPYHAQDQQLQQQPQQRMQWQAEVRGKQEPTVQQPQYAQRQRQDHQAPADQDGISLSYVAAGQGQHVVNASGDSLQAASSVAGMVSSQQIMQSSTFQQQNGNSALVSGGLLRTGEFNVGAADPQSMLRPQRLQQQLLRKQQDAASVNTGSHPVQHVVQCRRQVEVRNHAPITDSQPQQQPKLSGQDSCATPDGARQEEVEAVAHAGSNPLPHAALAVSMSVPANNRSGLAPLPYGAEAMQQLPQQQRTQNGVGLPYATHAHGQGPFQQGQEPQLLHDPMQRHYTKPWQQVVQDSCMQHGLTPDTHYRRSGQAGGEHQGRVDQLQLGEGQQQPKPSQLALTSCMPSQPLPLNGLGGSASLTVTAANIYRHQQLMDVGSVADMSKAVDKSHGTGIQARPAQRLHEDTHLQLLQQHLQQQRQQQQLQQPKQLQRQQQQQQQQQQQLLQRQQQQQQQQQQQLLLQRQQQQQQRQQQLQQLCVRSAPQPNTAPSEVGTSGPAGVSCGGFRTCINPQVQDAQEPGQLLSQEQQLLKLQQQQQWQLQQQQLMHQQESQPPQRCLQQGNQFFSQSMGQGPSSCRSVVGSQWLWQNGVSSYRVVGTGMAAATATAEAGAQVAAGTVQQLWLEQWNVEALHHGSSSAEQASSGQLLQQQTLLQEPRQELQQQVIRGQEHMAPRPQSNCSGRLPLQQQQLPRSQQQHWHQANYHQQQQFKHHQAQQMLQAALPSDRGSWASGPCATKGPNRALVSDVVSEPALDQMASGQSSAHFLTHTSSATPAMNGIAASMAAPCVGYNATGGGLGNCGCSVPDLEPPYKRSKREDENCAAALQPQPRSAAAAAAPLRHGSAGPAPLSDENKATVETVDRLIGPIPALRRPSGDWAPPLVLCHGAGYESSTETKPGSARTSGALQTHLSSAPLNVAGASVALVVSQTCQFGLEDSFSGGPSPAVTCATVAAPPPRRRPPQGMSQKAVATMAPSPPAEGCARSRPIDRSKLGQHRLKPAPVIHPLRLSSRRPLGPAGLGGIAIGLSGNAAQIAPLAPSGSVTEDTAAAGFSVPDGNAAPAAGSSGRKRLAVKDRKVPVELVPVVGKAVGAGASGVRLKRGKGGGHGSSPAAAVAPGKLLNALREAKALLNRRFVVRRSGIAQLGVFAAERIQADTLLMEYHGEAVRNTVADLREKRYALAGLGCYLFNPGGPPDEAVVLDATHRGNIMRFVNHSCGPNCTAKTVVIEGQRRIFLFSSTVLLPGTELTYDYKLSSALCMDAFKGLPEEYIEQAAEQIGVELLRCQCGDKRCRKYL</sequence>
<comment type="subcellular location">
    <subcellularLocation>
        <location evidence="1">Nucleus</location>
    </subcellularLocation>
</comment>
<feature type="coiled-coil region" evidence="9">
    <location>
        <begin position="1261"/>
        <end position="1307"/>
    </location>
</feature>
<organism evidence="12 13">
    <name type="scientific">Volvox africanus</name>
    <dbReference type="NCBI Taxonomy" id="51714"/>
    <lineage>
        <taxon>Eukaryota</taxon>
        <taxon>Viridiplantae</taxon>
        <taxon>Chlorophyta</taxon>
        <taxon>core chlorophytes</taxon>
        <taxon>Chlorophyceae</taxon>
        <taxon>CS clade</taxon>
        <taxon>Chlamydomonadales</taxon>
        <taxon>Volvocaceae</taxon>
        <taxon>Volvox</taxon>
    </lineage>
</organism>
<evidence type="ECO:0000313" key="13">
    <source>
        <dbReference type="Proteomes" id="UP001165090"/>
    </source>
</evidence>
<keyword evidence="6" id="KW-0156">Chromatin regulator</keyword>
<feature type="region of interest" description="Disordered" evidence="10">
    <location>
        <begin position="1878"/>
        <end position="1900"/>
    </location>
</feature>
<feature type="region of interest" description="Disordered" evidence="10">
    <location>
        <begin position="1003"/>
        <end position="1028"/>
    </location>
</feature>
<feature type="domain" description="SET" evidence="11">
    <location>
        <begin position="1963"/>
        <end position="2083"/>
    </location>
</feature>
<gene>
    <name evidence="12" type="ORF">VaNZ11_008387</name>
</gene>
<feature type="compositionally biased region" description="Polar residues" evidence="10">
    <location>
        <begin position="483"/>
        <end position="510"/>
    </location>
</feature>
<keyword evidence="7" id="KW-0539">Nucleus</keyword>
<feature type="compositionally biased region" description="Low complexity" evidence="10">
    <location>
        <begin position="1535"/>
        <end position="1553"/>
    </location>
</feature>
<evidence type="ECO:0000256" key="4">
    <source>
        <dbReference type="ARBA" id="ARBA00022679"/>
    </source>
</evidence>
<keyword evidence="5" id="KW-0949">S-adenosyl-L-methionine</keyword>
<keyword evidence="3" id="KW-0489">Methyltransferase</keyword>
<feature type="region of interest" description="Disordered" evidence="10">
    <location>
        <begin position="238"/>
        <end position="278"/>
    </location>
</feature>
<dbReference type="PANTHER" id="PTHR45814">
    <property type="entry name" value="HISTONE-LYSINE N-METHYLTRANSFERASE SETD1"/>
    <property type="match status" value="1"/>
</dbReference>
<evidence type="ECO:0000313" key="12">
    <source>
        <dbReference type="EMBL" id="GLI65016.1"/>
    </source>
</evidence>
<evidence type="ECO:0000256" key="10">
    <source>
        <dbReference type="SAM" id="MobiDB-lite"/>
    </source>
</evidence>
<accession>A0ABQ5S721</accession>
<evidence type="ECO:0000256" key="3">
    <source>
        <dbReference type="ARBA" id="ARBA00022603"/>
    </source>
</evidence>
<feature type="region of interest" description="Disordered" evidence="10">
    <location>
        <begin position="197"/>
        <end position="221"/>
    </location>
</feature>
<dbReference type="InterPro" id="IPR046341">
    <property type="entry name" value="SET_dom_sf"/>
</dbReference>
<feature type="compositionally biased region" description="Polar residues" evidence="10">
    <location>
        <begin position="1004"/>
        <end position="1020"/>
    </location>
</feature>
<evidence type="ECO:0000256" key="5">
    <source>
        <dbReference type="ARBA" id="ARBA00022691"/>
    </source>
</evidence>
<comment type="caution">
    <text evidence="12">The sequence shown here is derived from an EMBL/GenBank/DDBJ whole genome shotgun (WGS) entry which is preliminary data.</text>
</comment>
<evidence type="ECO:0000256" key="8">
    <source>
        <dbReference type="ARBA" id="ARBA00047571"/>
    </source>
</evidence>
<dbReference type="SUPFAM" id="SSF82199">
    <property type="entry name" value="SET domain"/>
    <property type="match status" value="1"/>
</dbReference>
<dbReference type="Proteomes" id="UP001165090">
    <property type="component" value="Unassembled WGS sequence"/>
</dbReference>
<keyword evidence="13" id="KW-1185">Reference proteome</keyword>
<evidence type="ECO:0000259" key="11">
    <source>
        <dbReference type="PROSITE" id="PS50280"/>
    </source>
</evidence>
<proteinExistence type="predicted"/>
<reference evidence="12 13" key="1">
    <citation type="journal article" date="2023" name="IScience">
        <title>Expanded male sex-determining region conserved during the evolution of homothallism in the green alga Volvox.</title>
        <authorList>
            <person name="Yamamoto K."/>
            <person name="Matsuzaki R."/>
            <person name="Mahakham W."/>
            <person name="Heman W."/>
            <person name="Sekimoto H."/>
            <person name="Kawachi M."/>
            <person name="Minakuchi Y."/>
            <person name="Toyoda A."/>
            <person name="Nozaki H."/>
        </authorList>
    </citation>
    <scope>NUCLEOTIDE SEQUENCE [LARGE SCALE GENOMIC DNA]</scope>
    <source>
        <strain evidence="12 13">NIES-4468</strain>
    </source>
</reference>
<feature type="region of interest" description="Disordered" evidence="10">
    <location>
        <begin position="555"/>
        <end position="580"/>
    </location>
</feature>
<dbReference type="EC" id="2.1.1.354" evidence="2"/>
<feature type="compositionally biased region" description="Polar residues" evidence="10">
    <location>
        <begin position="322"/>
        <end position="336"/>
    </location>
</feature>
<dbReference type="InterPro" id="IPR044570">
    <property type="entry name" value="Set1-like"/>
</dbReference>
<feature type="region of interest" description="Disordered" evidence="10">
    <location>
        <begin position="322"/>
        <end position="350"/>
    </location>
</feature>
<name>A0ABQ5S721_9CHLO</name>
<feature type="compositionally biased region" description="Low complexity" evidence="10">
    <location>
        <begin position="1657"/>
        <end position="1676"/>
    </location>
</feature>
<evidence type="ECO:0000256" key="2">
    <source>
        <dbReference type="ARBA" id="ARBA00012182"/>
    </source>
</evidence>
<dbReference type="EMBL" id="BSDZ01000021">
    <property type="protein sequence ID" value="GLI65016.1"/>
    <property type="molecule type" value="Genomic_DNA"/>
</dbReference>
<feature type="compositionally biased region" description="Low complexity" evidence="10">
    <location>
        <begin position="1513"/>
        <end position="1527"/>
    </location>
</feature>
<evidence type="ECO:0000256" key="6">
    <source>
        <dbReference type="ARBA" id="ARBA00022853"/>
    </source>
</evidence>
<dbReference type="Pfam" id="PF00856">
    <property type="entry name" value="SET"/>
    <property type="match status" value="1"/>
</dbReference>
<dbReference type="SMART" id="SM00317">
    <property type="entry name" value="SET"/>
    <property type="match status" value="1"/>
</dbReference>
<evidence type="ECO:0000256" key="9">
    <source>
        <dbReference type="SAM" id="Coils"/>
    </source>
</evidence>
<dbReference type="PANTHER" id="PTHR45814:SF2">
    <property type="entry name" value="HISTONE-LYSINE N-METHYLTRANSFERASE SETD1"/>
    <property type="match status" value="1"/>
</dbReference>
<dbReference type="InterPro" id="IPR001214">
    <property type="entry name" value="SET_dom"/>
</dbReference>
<evidence type="ECO:0000256" key="7">
    <source>
        <dbReference type="ARBA" id="ARBA00023242"/>
    </source>
</evidence>
<feature type="compositionally biased region" description="Low complexity" evidence="10">
    <location>
        <begin position="838"/>
        <end position="853"/>
    </location>
</feature>